<keyword evidence="4" id="KW-0233">DNA recombination</keyword>
<name>A0ABW9V6J9_9BURK</name>
<reference evidence="8 9" key="1">
    <citation type="submission" date="2019-12" db="EMBL/GenBank/DDBJ databases">
        <title>Novel species isolated from a subtropical stream in China.</title>
        <authorList>
            <person name="Lu H."/>
        </authorList>
    </citation>
    <scope>NUCLEOTIDE SEQUENCE [LARGE SCALE GENOMIC DNA]</scope>
    <source>
        <strain evidence="8 9">FT94W</strain>
    </source>
</reference>
<evidence type="ECO:0000259" key="6">
    <source>
        <dbReference type="PROSITE" id="PS51898"/>
    </source>
</evidence>
<comment type="caution">
    <text evidence="8">The sequence shown here is derived from an EMBL/GenBank/DDBJ whole genome shotgun (WGS) entry which is preliminary data.</text>
</comment>
<protein>
    <submittedName>
        <fullName evidence="8">Tyrosine-type recombinase/integrase</fullName>
    </submittedName>
</protein>
<evidence type="ECO:0000313" key="8">
    <source>
        <dbReference type="EMBL" id="MYM33272.1"/>
    </source>
</evidence>
<dbReference type="PROSITE" id="PS51898">
    <property type="entry name" value="TYR_RECOMBINASE"/>
    <property type="match status" value="1"/>
</dbReference>
<dbReference type="EMBL" id="WWCO01000002">
    <property type="protein sequence ID" value="MYM33272.1"/>
    <property type="molecule type" value="Genomic_DNA"/>
</dbReference>
<organism evidence="8 9">
    <name type="scientific">Duganella lactea</name>
    <dbReference type="NCBI Taxonomy" id="2692173"/>
    <lineage>
        <taxon>Bacteria</taxon>
        <taxon>Pseudomonadati</taxon>
        <taxon>Pseudomonadota</taxon>
        <taxon>Betaproteobacteria</taxon>
        <taxon>Burkholderiales</taxon>
        <taxon>Oxalobacteraceae</taxon>
        <taxon>Telluria group</taxon>
        <taxon>Duganella</taxon>
    </lineage>
</organism>
<dbReference type="Pfam" id="PF00589">
    <property type="entry name" value="Phage_integrase"/>
    <property type="match status" value="1"/>
</dbReference>
<keyword evidence="2" id="KW-0229">DNA integration</keyword>
<evidence type="ECO:0000256" key="2">
    <source>
        <dbReference type="ARBA" id="ARBA00022908"/>
    </source>
</evidence>
<dbReference type="PROSITE" id="PS51900">
    <property type="entry name" value="CB"/>
    <property type="match status" value="1"/>
</dbReference>
<dbReference type="InterPro" id="IPR011010">
    <property type="entry name" value="DNA_brk_join_enz"/>
</dbReference>
<dbReference type="Gene3D" id="1.10.150.130">
    <property type="match status" value="1"/>
</dbReference>
<feature type="domain" description="Tyr recombinase" evidence="6">
    <location>
        <begin position="213"/>
        <end position="385"/>
    </location>
</feature>
<dbReference type="Gene3D" id="3.30.160.390">
    <property type="entry name" value="Integrase, DNA-binding domain"/>
    <property type="match status" value="1"/>
</dbReference>
<dbReference type="CDD" id="cd00801">
    <property type="entry name" value="INT_P4_C"/>
    <property type="match status" value="1"/>
</dbReference>
<gene>
    <name evidence="8" type="ORF">GTP38_02805</name>
</gene>
<dbReference type="InterPro" id="IPR013762">
    <property type="entry name" value="Integrase-like_cat_sf"/>
</dbReference>
<evidence type="ECO:0000313" key="9">
    <source>
        <dbReference type="Proteomes" id="UP000449678"/>
    </source>
</evidence>
<dbReference type="InterPro" id="IPR044068">
    <property type="entry name" value="CB"/>
</dbReference>
<accession>A0ABW9V6J9</accession>
<evidence type="ECO:0000256" key="1">
    <source>
        <dbReference type="ARBA" id="ARBA00008857"/>
    </source>
</evidence>
<keyword evidence="9" id="KW-1185">Reference proteome</keyword>
<dbReference type="Pfam" id="PF22022">
    <property type="entry name" value="Phage_int_M"/>
    <property type="match status" value="1"/>
</dbReference>
<dbReference type="Pfam" id="PF13356">
    <property type="entry name" value="Arm-DNA-bind_3"/>
    <property type="match status" value="1"/>
</dbReference>
<dbReference type="InterPro" id="IPR038488">
    <property type="entry name" value="Integrase_DNA-bd_sf"/>
</dbReference>
<dbReference type="InterPro" id="IPR053876">
    <property type="entry name" value="Phage_int_M"/>
</dbReference>
<evidence type="ECO:0000256" key="5">
    <source>
        <dbReference type="PROSITE-ProRule" id="PRU01248"/>
    </source>
</evidence>
<dbReference type="SUPFAM" id="SSF56349">
    <property type="entry name" value="DNA breaking-rejoining enzymes"/>
    <property type="match status" value="1"/>
</dbReference>
<dbReference type="InterPro" id="IPR050808">
    <property type="entry name" value="Phage_Integrase"/>
</dbReference>
<dbReference type="PANTHER" id="PTHR30629">
    <property type="entry name" value="PROPHAGE INTEGRASE"/>
    <property type="match status" value="1"/>
</dbReference>
<dbReference type="PANTHER" id="PTHR30629:SF2">
    <property type="entry name" value="PROPHAGE INTEGRASE INTS-RELATED"/>
    <property type="match status" value="1"/>
</dbReference>
<evidence type="ECO:0000259" key="7">
    <source>
        <dbReference type="PROSITE" id="PS51900"/>
    </source>
</evidence>
<proteinExistence type="inferred from homology"/>
<dbReference type="Gene3D" id="1.10.443.10">
    <property type="entry name" value="Intergrase catalytic core"/>
    <property type="match status" value="1"/>
</dbReference>
<feature type="domain" description="Core-binding (CB)" evidence="7">
    <location>
        <begin position="101"/>
        <end position="182"/>
    </location>
</feature>
<dbReference type="InterPro" id="IPR010998">
    <property type="entry name" value="Integrase_recombinase_N"/>
</dbReference>
<evidence type="ECO:0000256" key="3">
    <source>
        <dbReference type="ARBA" id="ARBA00023125"/>
    </source>
</evidence>
<comment type="similarity">
    <text evidence="1">Belongs to the 'phage' integrase family.</text>
</comment>
<evidence type="ECO:0000256" key="4">
    <source>
        <dbReference type="ARBA" id="ARBA00023172"/>
    </source>
</evidence>
<dbReference type="Proteomes" id="UP000449678">
    <property type="component" value="Unassembled WGS sequence"/>
</dbReference>
<dbReference type="InterPro" id="IPR025166">
    <property type="entry name" value="Integrase_DNA_bind_dom"/>
</dbReference>
<dbReference type="InterPro" id="IPR002104">
    <property type="entry name" value="Integrase_catalytic"/>
</dbReference>
<keyword evidence="3 5" id="KW-0238">DNA-binding</keyword>
<sequence length="400" mass="44980">MSPINRLSAMSVHHAKTPGYHSDGGGLVLQVSASGTKSWIFRYRFDGRRHEMGLGSCALVSLVRARELAQSCRQLLMQGCDPLSERRQVRAARQAERARHTTFDQCAAAYIQAHKSAWRNAKHAGQWTRTLSTYVTPVIGALPVGEIDTDHVVKVLAPIWATKTETATRLRGRIESILDWATVSKFRQGENPARWRGHLDYLLANPNKVTRVKNFPALPWPQMAALMAELRQREGVSARALEFAILTAARSGEVRGARWDEVDLTRRLWTVPAERMKARREHRVPLSDAVIALLRVLPNQDGLLFPGQKNQPLSDMSLSAVLRRMGRKEITVHGFRSTFRDWAVEAPGNSFPREVCEHALAHSLPDRVEAAYQRGDLFVKRIALMQAWADYCLANDVISD</sequence>
<dbReference type="RefSeq" id="WP_160988681.1">
    <property type="nucleotide sequence ID" value="NZ_WWCO01000002.1"/>
</dbReference>